<keyword evidence="2" id="KW-1185">Reference proteome</keyword>
<evidence type="ECO:0000313" key="2">
    <source>
        <dbReference type="Proteomes" id="UP000308267"/>
    </source>
</evidence>
<comment type="caution">
    <text evidence="1">The sequence shown here is derived from an EMBL/GenBank/DDBJ whole genome shotgun (WGS) entry which is preliminary data.</text>
</comment>
<protein>
    <submittedName>
        <fullName evidence="1">Uncharacterized protein</fullName>
    </submittedName>
</protein>
<dbReference type="OrthoDB" id="10380967at2759"/>
<dbReference type="Proteomes" id="UP000308267">
    <property type="component" value="Unassembled WGS sequence"/>
</dbReference>
<name>A0A4V3SF34_OPIFE</name>
<proteinExistence type="predicted"/>
<organism evidence="1 2">
    <name type="scientific">Opisthorchis felineus</name>
    <dbReference type="NCBI Taxonomy" id="147828"/>
    <lineage>
        <taxon>Eukaryota</taxon>
        <taxon>Metazoa</taxon>
        <taxon>Spiralia</taxon>
        <taxon>Lophotrochozoa</taxon>
        <taxon>Platyhelminthes</taxon>
        <taxon>Trematoda</taxon>
        <taxon>Digenea</taxon>
        <taxon>Opisthorchiida</taxon>
        <taxon>Opisthorchiata</taxon>
        <taxon>Opisthorchiidae</taxon>
        <taxon>Opisthorchis</taxon>
    </lineage>
</organism>
<dbReference type="AlphaFoldDB" id="A0A4V3SF34"/>
<sequence length="78" mass="9287">MCAFTEVRQTDLPEEWQEVLLEMILDTALSRCPVGRKKSRLAVKLRTMYCGDWKVHVSRDVPELLIHLRLHDAFWEYL</sequence>
<accession>A0A4V3SF34</accession>
<gene>
    <name evidence="1" type="ORF">CRM22_005073</name>
</gene>
<dbReference type="EMBL" id="SJOL01006436">
    <property type="protein sequence ID" value="TGZ66904.1"/>
    <property type="molecule type" value="Genomic_DNA"/>
</dbReference>
<evidence type="ECO:0000313" key="1">
    <source>
        <dbReference type="EMBL" id="TGZ66904.1"/>
    </source>
</evidence>
<reference evidence="1 2" key="1">
    <citation type="journal article" date="2019" name="BMC Genomics">
        <title>New insights from Opisthorchis felineus genome: update on genomics of the epidemiologically important liver flukes.</title>
        <authorList>
            <person name="Ershov N.I."/>
            <person name="Mordvinov V.A."/>
            <person name="Prokhortchouk E.B."/>
            <person name="Pakharukova M.Y."/>
            <person name="Gunbin K.V."/>
            <person name="Ustyantsev K."/>
            <person name="Genaev M.A."/>
            <person name="Blinov A.G."/>
            <person name="Mazur A."/>
            <person name="Boulygina E."/>
            <person name="Tsygankova S."/>
            <person name="Khrameeva E."/>
            <person name="Chekanov N."/>
            <person name="Fan G."/>
            <person name="Xiao A."/>
            <person name="Zhang H."/>
            <person name="Xu X."/>
            <person name="Yang H."/>
            <person name="Solovyev V."/>
            <person name="Lee S.M."/>
            <person name="Liu X."/>
            <person name="Afonnikov D.A."/>
            <person name="Skryabin K.G."/>
        </authorList>
    </citation>
    <scope>NUCLEOTIDE SEQUENCE [LARGE SCALE GENOMIC DNA]</scope>
    <source>
        <strain evidence="1">AK-0245</strain>
        <tissue evidence="1">Whole organism</tissue>
    </source>
</reference>